<evidence type="ECO:0000259" key="2">
    <source>
        <dbReference type="Pfam" id="PF00326"/>
    </source>
</evidence>
<dbReference type="EMBL" id="RSCE01000001">
    <property type="protein sequence ID" value="RSH88062.1"/>
    <property type="molecule type" value="Genomic_DNA"/>
</dbReference>
<dbReference type="Pfam" id="PF07859">
    <property type="entry name" value="Abhydrolase_3"/>
    <property type="match status" value="1"/>
</dbReference>
<evidence type="ECO:0000256" key="1">
    <source>
        <dbReference type="ARBA" id="ARBA00022801"/>
    </source>
</evidence>
<dbReference type="PANTHER" id="PTHR48081:SF3">
    <property type="entry name" value="ALPHA_BETA HYDROLASE FOLD-3 DOMAIN-CONTAINING PROTEIN"/>
    <property type="match status" value="1"/>
</dbReference>
<dbReference type="InterPro" id="IPR013094">
    <property type="entry name" value="AB_hydrolase_3"/>
</dbReference>
<proteinExistence type="predicted"/>
<keyword evidence="1" id="KW-0378">Hydrolase</keyword>
<dbReference type="InterPro" id="IPR050300">
    <property type="entry name" value="GDXG_lipolytic_enzyme"/>
</dbReference>
<protein>
    <recommendedName>
        <fullName evidence="6">Alpha/beta hydrolase fold-3 domain-containing protein</fullName>
    </recommendedName>
</protein>
<feature type="domain" description="Alpha/beta hydrolase fold-3" evidence="3">
    <location>
        <begin position="11"/>
        <end position="140"/>
    </location>
</feature>
<dbReference type="Proteomes" id="UP000279236">
    <property type="component" value="Unassembled WGS sequence"/>
</dbReference>
<sequence length="313" mass="34394">MSSRLQRPRSFMGGKWSSPTAWVVPAFRSRGYTVVSVGYRMLPHVGIKDIMTDVRTAYAWCMDNLPRLVGADPCAGVIAGASAGATAALLAGFDFDPKPKAVINVYGMVDMLDPSHHTTLPFKADPYITSATEGELAEAMKTRDPSKALVQCPWAGDLPPVVPLEVTRAHLGLPEYTPTDATFFHLDLVTYMVKKRIMLRTVFRCDETADDSVFRATLRAWNPLDRLANDVEVARAYPPTFILHGSADQFVPLHEATKMAAILRRAGVAVGEAYPEGMDHCFDWAIGSPKDEGWVECVIPMLDFLDAHLRGPT</sequence>
<dbReference type="GeneID" id="39585132"/>
<comment type="caution">
    <text evidence="4">The sequence shown here is derived from an EMBL/GenBank/DDBJ whole genome shotgun (WGS) entry which is preliminary data.</text>
</comment>
<evidence type="ECO:0008006" key="6">
    <source>
        <dbReference type="Google" id="ProtNLM"/>
    </source>
</evidence>
<dbReference type="InterPro" id="IPR029058">
    <property type="entry name" value="AB_hydrolase_fold"/>
</dbReference>
<evidence type="ECO:0000313" key="5">
    <source>
        <dbReference type="Proteomes" id="UP000279236"/>
    </source>
</evidence>
<feature type="domain" description="Peptidase S9 prolyl oligopeptidase catalytic" evidence="2">
    <location>
        <begin position="186"/>
        <end position="309"/>
    </location>
</feature>
<dbReference type="Pfam" id="PF00326">
    <property type="entry name" value="Peptidase_S9"/>
    <property type="match status" value="1"/>
</dbReference>
<reference evidence="4 5" key="1">
    <citation type="submission" date="2018-11" db="EMBL/GenBank/DDBJ databases">
        <title>Genome sequence of Apiotrichum porosum DSM 27194.</title>
        <authorList>
            <person name="Aliyu H."/>
            <person name="Gorte O."/>
            <person name="Ochsenreither K."/>
        </authorList>
    </citation>
    <scope>NUCLEOTIDE SEQUENCE [LARGE SCALE GENOMIC DNA]</scope>
    <source>
        <strain evidence="4 5">DSM 27194</strain>
    </source>
</reference>
<dbReference type="SUPFAM" id="SSF53474">
    <property type="entry name" value="alpha/beta-Hydrolases"/>
    <property type="match status" value="1"/>
</dbReference>
<accession>A0A427YAD0</accession>
<keyword evidence="5" id="KW-1185">Reference proteome</keyword>
<dbReference type="OrthoDB" id="2578778at2759"/>
<evidence type="ECO:0000259" key="3">
    <source>
        <dbReference type="Pfam" id="PF07859"/>
    </source>
</evidence>
<evidence type="ECO:0000313" key="4">
    <source>
        <dbReference type="EMBL" id="RSH88062.1"/>
    </source>
</evidence>
<dbReference type="AlphaFoldDB" id="A0A427YAD0"/>
<dbReference type="GO" id="GO:0006508">
    <property type="term" value="P:proteolysis"/>
    <property type="evidence" value="ECO:0007669"/>
    <property type="project" value="InterPro"/>
</dbReference>
<dbReference type="STRING" id="105984.A0A427YAD0"/>
<dbReference type="PANTHER" id="PTHR48081">
    <property type="entry name" value="AB HYDROLASE SUPERFAMILY PROTEIN C4A8.06C"/>
    <property type="match status" value="1"/>
</dbReference>
<gene>
    <name evidence="4" type="ORF">EHS24_000589</name>
</gene>
<dbReference type="RefSeq" id="XP_028480270.1">
    <property type="nucleotide sequence ID" value="XM_028616413.1"/>
</dbReference>
<dbReference type="Gene3D" id="3.40.50.1820">
    <property type="entry name" value="alpha/beta hydrolase"/>
    <property type="match status" value="1"/>
</dbReference>
<name>A0A427YAD0_9TREE</name>
<organism evidence="4 5">
    <name type="scientific">Apiotrichum porosum</name>
    <dbReference type="NCBI Taxonomy" id="105984"/>
    <lineage>
        <taxon>Eukaryota</taxon>
        <taxon>Fungi</taxon>
        <taxon>Dikarya</taxon>
        <taxon>Basidiomycota</taxon>
        <taxon>Agaricomycotina</taxon>
        <taxon>Tremellomycetes</taxon>
        <taxon>Trichosporonales</taxon>
        <taxon>Trichosporonaceae</taxon>
        <taxon>Apiotrichum</taxon>
    </lineage>
</organism>
<dbReference type="InterPro" id="IPR001375">
    <property type="entry name" value="Peptidase_S9_cat"/>
</dbReference>
<dbReference type="GO" id="GO:0008236">
    <property type="term" value="F:serine-type peptidase activity"/>
    <property type="evidence" value="ECO:0007669"/>
    <property type="project" value="InterPro"/>
</dbReference>